<dbReference type="AlphaFoldDB" id="A0P6C2"/>
<evidence type="ECO:0000313" key="2">
    <source>
        <dbReference type="EMBL" id="EAV47082.1"/>
    </source>
</evidence>
<protein>
    <recommendedName>
        <fullName evidence="4">MxaA protein</fullName>
    </recommendedName>
</protein>
<proteinExistence type="predicted"/>
<keyword evidence="1" id="KW-0812">Transmembrane</keyword>
<evidence type="ECO:0000313" key="3">
    <source>
        <dbReference type="Proteomes" id="UP000054262"/>
    </source>
</evidence>
<organism evidence="2 3">
    <name type="scientific">Methylophilales bacterium HTCC2181</name>
    <dbReference type="NCBI Taxonomy" id="383631"/>
    <lineage>
        <taxon>Bacteria</taxon>
        <taxon>Pseudomonadati</taxon>
        <taxon>Pseudomonadota</taxon>
        <taxon>Betaproteobacteria</taxon>
        <taxon>Nitrosomonadales</taxon>
        <taxon>OM43 clade</taxon>
    </lineage>
</organism>
<feature type="transmembrane region" description="Helical" evidence="1">
    <location>
        <begin position="188"/>
        <end position="207"/>
    </location>
</feature>
<comment type="caution">
    <text evidence="2">The sequence shown here is derived from an EMBL/GenBank/DDBJ whole genome shotgun (WGS) entry which is preliminary data.</text>
</comment>
<reference evidence="2 3" key="1">
    <citation type="submission" date="2006-11" db="EMBL/GenBank/DDBJ databases">
        <authorList>
            <person name="Giovannoni S."/>
            <person name="Vergin K."/>
            <person name="Ferriera S."/>
            <person name="Johnson J."/>
            <person name="Kravitz S."/>
            <person name="Beeson K."/>
            <person name="Sutton G."/>
            <person name="Rogers Y.-H."/>
            <person name="Friedman R."/>
            <person name="Frazier M."/>
            <person name="Venter J.C."/>
        </authorList>
    </citation>
    <scope>NUCLEOTIDE SEQUENCE [LARGE SCALE GENOMIC DNA]</scope>
    <source>
        <strain evidence="2 3">HTCC2181</strain>
    </source>
</reference>
<keyword evidence="1" id="KW-0472">Membrane</keyword>
<dbReference type="OrthoDB" id="8532455at2"/>
<dbReference type="Proteomes" id="UP000054262">
    <property type="component" value="Unassembled WGS sequence"/>
</dbReference>
<accession>A0P6C2</accession>
<keyword evidence="1" id="KW-1133">Transmembrane helix</keyword>
<name>A0P6C2_9PROT</name>
<dbReference type="EMBL" id="AAUX01000001">
    <property type="protein sequence ID" value="EAV47082.1"/>
    <property type="molecule type" value="Genomic_DNA"/>
</dbReference>
<evidence type="ECO:0008006" key="4">
    <source>
        <dbReference type="Google" id="ProtNLM"/>
    </source>
</evidence>
<sequence>MHRYLLTIFFLCLLGNGIGAFEDPKKFRDIDPKYIDLNIIDPEQKVGFTVGDTITRQINITIKKPFYLVEESLPIVGYEKRYRGQLLGMSLVESNHTKKATKEGTTYDISLTYQIFTNNVVAKPAFITADYYRVVNPADPDNVFKYRIPALTVAVSPIAVFGDIKVEDDMSGYRGPFFIDSTVILQKMRYAITALVLSLVVLLYIYSKYSWVPKLNKWFSHTYRKFKKIPASQANIELFIKALHASFDKTINQTLFMDNKHFLYQQNPSFRKIDSEIDEFFTLSRDVFFEQKKAHDLSKTYAWLKLFSLHCRMCERKLIVDTSDLKKLSS</sequence>
<gene>
    <name evidence="2" type="ORF">MB2181_03375</name>
</gene>
<keyword evidence="3" id="KW-1185">Reference proteome</keyword>
<evidence type="ECO:0000256" key="1">
    <source>
        <dbReference type="SAM" id="Phobius"/>
    </source>
</evidence>